<evidence type="ECO:0000256" key="2">
    <source>
        <dbReference type="ARBA" id="ARBA00004924"/>
    </source>
</evidence>
<accession>A0A178XME9</accession>
<dbReference type="RefSeq" id="WP_064243646.1">
    <property type="nucleotide sequence ID" value="NZ_LPUX01000064.1"/>
</dbReference>
<keyword evidence="8" id="KW-0503">Monooxygenase</keyword>
<dbReference type="AlphaFoldDB" id="A0A178XME9"/>
<comment type="pathway">
    <text evidence="2">Siderophore biosynthesis.</text>
</comment>
<dbReference type="InterPro" id="IPR025700">
    <property type="entry name" value="Lys/Orn_oxygenase"/>
</dbReference>
<dbReference type="PANTHER" id="PTHR42802">
    <property type="entry name" value="MONOOXYGENASE"/>
    <property type="match status" value="1"/>
</dbReference>
<evidence type="ECO:0000256" key="1">
    <source>
        <dbReference type="ARBA" id="ARBA00001974"/>
    </source>
</evidence>
<protein>
    <submittedName>
        <fullName evidence="8">Lysine 6-monooxygenase</fullName>
    </submittedName>
</protein>
<sequence length="446" mass="48912">MTADALDLAGIGIGPFNLSLAAQLDSIPAVSARFFERRREFAWHPGMMLPGVEMQTSILKDLVTATNPTSPWSFLAYLVAHRRFYQFLNAEYEAVPRTEFADYLGWVARGLSSLSFGAAVEEVRAAVEEVRAADDGFALRVGAETVQARNLSIGVGKIPALPAWAEALPKTMAFHNSEAAQRLPELKARRVAVIGGGQSGAEIVDALLDSHEAATIEWVSRRPNFEPLDATPFTNELFTPTYVRDFHKLPEGLRLNHTHRQLLASDGISAATLKKLYRRLYEEKLVAPGPKSREISLRPHRNVIAADRNGSTIRLTVQNGFDNAVEQVVVDAVILATGYRFVLPAFMEQLKVRIAVNSLDEPVLAADFSLVWDGPADNRIFVLNAGRHSHGIAEPQLSLAAWRSAVIANALLGREQFDLGQPLPIVRWASEDSAIPQSSFFGEAAE</sequence>
<comment type="similarity">
    <text evidence="3">Belongs to the lysine N(6)-hydroxylase/L-ornithine N(5)-oxygenase family.</text>
</comment>
<dbReference type="Proteomes" id="UP000094025">
    <property type="component" value="Unassembled WGS sequence"/>
</dbReference>
<comment type="caution">
    <text evidence="8">The sequence shown here is derived from an EMBL/GenBank/DDBJ whole genome shotgun (WGS) entry which is preliminary data.</text>
</comment>
<dbReference type="Pfam" id="PF13434">
    <property type="entry name" value="Lys_Orn_oxgnase"/>
    <property type="match status" value="1"/>
</dbReference>
<organism evidence="8 9">
    <name type="scientific">Sinorhizobium glycinis</name>
    <dbReference type="NCBI Taxonomy" id="1472378"/>
    <lineage>
        <taxon>Bacteria</taxon>
        <taxon>Pseudomonadati</taxon>
        <taxon>Pseudomonadota</taxon>
        <taxon>Alphaproteobacteria</taxon>
        <taxon>Hyphomicrobiales</taxon>
        <taxon>Rhizobiaceae</taxon>
        <taxon>Sinorhizobium/Ensifer group</taxon>
        <taxon>Sinorhizobium</taxon>
    </lineage>
</organism>
<evidence type="ECO:0000313" key="8">
    <source>
        <dbReference type="EMBL" id="OAP36420.1"/>
    </source>
</evidence>
<keyword evidence="9" id="KW-1185">Reference proteome</keyword>
<name>A0A178XME9_9HYPH</name>
<reference evidence="8 9" key="1">
    <citation type="journal article" date="2016" name="Int. J. Syst. Evol. Microbiol.">
        <title>Ensifer glycinis sp. nov., an novel rhizobial species associated with Glycine spp.</title>
        <authorList>
            <person name="Yan H."/>
            <person name="Yan J."/>
            <person name="Sui X.H."/>
            <person name="Wang E.T."/>
            <person name="Chen W.X."/>
            <person name="Zhang X.X."/>
            <person name="Chen W.F."/>
        </authorList>
    </citation>
    <scope>NUCLEOTIDE SEQUENCE [LARGE SCALE GENOMIC DNA]</scope>
    <source>
        <strain evidence="8 9">CCBAU 23380</strain>
    </source>
</reference>
<dbReference type="OrthoDB" id="7527071at2"/>
<dbReference type="Gene3D" id="3.50.50.60">
    <property type="entry name" value="FAD/NAD(P)-binding domain"/>
    <property type="match status" value="1"/>
</dbReference>
<dbReference type="SUPFAM" id="SSF51905">
    <property type="entry name" value="FAD/NAD(P)-binding domain"/>
    <property type="match status" value="1"/>
</dbReference>
<keyword evidence="7" id="KW-0560">Oxidoreductase</keyword>
<keyword evidence="6" id="KW-0521">NADP</keyword>
<evidence type="ECO:0000256" key="7">
    <source>
        <dbReference type="ARBA" id="ARBA00023002"/>
    </source>
</evidence>
<keyword evidence="5" id="KW-0274">FAD</keyword>
<evidence type="ECO:0000256" key="5">
    <source>
        <dbReference type="ARBA" id="ARBA00022827"/>
    </source>
</evidence>
<dbReference type="EMBL" id="LPUX01000064">
    <property type="protein sequence ID" value="OAP36420.1"/>
    <property type="molecule type" value="Genomic_DNA"/>
</dbReference>
<evidence type="ECO:0000313" key="9">
    <source>
        <dbReference type="Proteomes" id="UP000094025"/>
    </source>
</evidence>
<dbReference type="GO" id="GO:0004497">
    <property type="term" value="F:monooxygenase activity"/>
    <property type="evidence" value="ECO:0007669"/>
    <property type="project" value="UniProtKB-KW"/>
</dbReference>
<gene>
    <name evidence="8" type="ORF">AU381_18075</name>
</gene>
<dbReference type="STRING" id="1472378.AU381_18075"/>
<proteinExistence type="inferred from homology"/>
<evidence type="ECO:0000256" key="4">
    <source>
        <dbReference type="ARBA" id="ARBA00022630"/>
    </source>
</evidence>
<comment type="cofactor">
    <cofactor evidence="1">
        <name>FAD</name>
        <dbReference type="ChEBI" id="CHEBI:57692"/>
    </cofactor>
</comment>
<dbReference type="PANTHER" id="PTHR42802:SF1">
    <property type="entry name" value="L-ORNITHINE N(5)-MONOOXYGENASE"/>
    <property type="match status" value="1"/>
</dbReference>
<keyword evidence="4" id="KW-0285">Flavoprotein</keyword>
<evidence type="ECO:0000256" key="3">
    <source>
        <dbReference type="ARBA" id="ARBA00007588"/>
    </source>
</evidence>
<dbReference type="InterPro" id="IPR036188">
    <property type="entry name" value="FAD/NAD-bd_sf"/>
</dbReference>
<evidence type="ECO:0000256" key="6">
    <source>
        <dbReference type="ARBA" id="ARBA00022857"/>
    </source>
</evidence>